<dbReference type="Pfam" id="PF08352">
    <property type="entry name" value="oligo_HPY"/>
    <property type="match status" value="2"/>
</dbReference>
<evidence type="ECO:0000256" key="2">
    <source>
        <dbReference type="ARBA" id="ARBA00005417"/>
    </source>
</evidence>
<sequence length="672" mass="73375">MTTTLEQPTLAVRNLDISYRRGSRVSPVVRDVSFTIQPGEAYGLVGESGCGKTTVAMSIMRYLPDNAVVSDGSGITFSGEDALAAGKGTLRQWRGGRIAMVYQNPGASLNPSMRIGAQVAEGIRVHSGLSNAECKEKALEMLANVRIPDPDSCARRYPHELSGGQQQRVMIAMALSGNPDLLVLDEPTTGLDATVEAEVLELIKQLREEFHTAVLFISHNLGIVAQICDRVGVLYAGRLVEEAPADELFASPRHPYTRDLLRSVPRHGVTKSAGLLATIPGSLPAPGAALTGCPYAARCELATDRCHRETPPSESLGTAHAVSCFHHDQTRTVGEVERFSETERTTEEVLLEVRNLTKRYRTGGHEFTAVSDVSFDLHRGEVFGLVGESGSGKSTIAKCIAGMTYPSEGTLQFEDITLSKSPRRAERTTRRKIQMVFQNPDNALNPRHPVRRILGRAVALLNDRLRGRGREDRVEELTSSVRLEPRHLDVRPSALSGGLKQRVAIARAFAGSPSLVLCDEPVSALDVSVQAAILNLLVELQVAKDVAYLFISHDMSVVRYLADRIGVLYLGQLVEIGTADAVFQPPHHPYTEALLSAAPDLDPDETRQRIRLDGTYPSASAPPSGCRFHTRCPRALGDVCRTQEPPWQDTGKGNRYRCHIAPEDLLRRIKSE</sequence>
<comment type="similarity">
    <text evidence="2">Belongs to the ABC transporter superfamily.</text>
</comment>
<dbReference type="NCBIfam" id="NF007739">
    <property type="entry name" value="PRK10419.1"/>
    <property type="match status" value="2"/>
</dbReference>
<dbReference type="PANTHER" id="PTHR43297:SF2">
    <property type="entry name" value="DIPEPTIDE TRANSPORT ATP-BINDING PROTEIN DPPD"/>
    <property type="match status" value="1"/>
</dbReference>
<dbReference type="InterPro" id="IPR027417">
    <property type="entry name" value="P-loop_NTPase"/>
</dbReference>
<dbReference type="NCBIfam" id="NF008453">
    <property type="entry name" value="PRK11308.1"/>
    <property type="match status" value="2"/>
</dbReference>
<keyword evidence="5" id="KW-0547">Nucleotide-binding</keyword>
<dbReference type="FunFam" id="3.40.50.300:FF:000016">
    <property type="entry name" value="Oligopeptide ABC transporter ATP-binding component"/>
    <property type="match status" value="2"/>
</dbReference>
<comment type="subcellular location">
    <subcellularLocation>
        <location evidence="1">Cell membrane</location>
        <topology evidence="1">Peripheral membrane protein</topology>
    </subcellularLocation>
</comment>
<dbReference type="PANTHER" id="PTHR43297">
    <property type="entry name" value="OLIGOPEPTIDE TRANSPORT ATP-BINDING PROTEIN APPD"/>
    <property type="match status" value="1"/>
</dbReference>
<dbReference type="PROSITE" id="PS00211">
    <property type="entry name" value="ABC_TRANSPORTER_1"/>
    <property type="match status" value="1"/>
</dbReference>
<evidence type="ECO:0000256" key="1">
    <source>
        <dbReference type="ARBA" id="ARBA00004202"/>
    </source>
</evidence>
<dbReference type="Gene3D" id="3.40.50.300">
    <property type="entry name" value="P-loop containing nucleotide triphosphate hydrolases"/>
    <property type="match status" value="2"/>
</dbReference>
<proteinExistence type="inferred from homology"/>
<keyword evidence="10" id="KW-1185">Reference proteome</keyword>
<dbReference type="EMBL" id="CP127294">
    <property type="protein sequence ID" value="WIX77995.1"/>
    <property type="molecule type" value="Genomic_DNA"/>
</dbReference>
<feature type="domain" description="ABC transporter" evidence="8">
    <location>
        <begin position="12"/>
        <end position="261"/>
    </location>
</feature>
<evidence type="ECO:0000259" key="8">
    <source>
        <dbReference type="PROSITE" id="PS50893"/>
    </source>
</evidence>
<reference evidence="9 10" key="1">
    <citation type="submission" date="2023-06" db="EMBL/GenBank/DDBJ databases">
        <authorList>
            <person name="Oyuntsetseg B."/>
            <person name="Kim S.B."/>
        </authorList>
    </citation>
    <scope>NUCLEOTIDE SEQUENCE [LARGE SCALE GENOMIC DNA]</scope>
    <source>
        <strain evidence="9 10">2-15</strain>
    </source>
</reference>
<keyword evidence="3" id="KW-0813">Transport</keyword>
<evidence type="ECO:0000313" key="10">
    <source>
        <dbReference type="Proteomes" id="UP001236014"/>
    </source>
</evidence>
<dbReference type="InterPro" id="IPR050388">
    <property type="entry name" value="ABC_Ni/Peptide_Import"/>
</dbReference>
<keyword evidence="7" id="KW-0472">Membrane</keyword>
<dbReference type="SMART" id="SM00382">
    <property type="entry name" value="AAA"/>
    <property type="match status" value="2"/>
</dbReference>
<dbReference type="Proteomes" id="UP001236014">
    <property type="component" value="Chromosome"/>
</dbReference>
<dbReference type="KEGG" id="acab:QRX50_42470"/>
<name>A0A9Y2MR31_9PSEU</name>
<evidence type="ECO:0000256" key="3">
    <source>
        <dbReference type="ARBA" id="ARBA00022448"/>
    </source>
</evidence>
<dbReference type="PROSITE" id="PS50893">
    <property type="entry name" value="ABC_TRANSPORTER_2"/>
    <property type="match status" value="2"/>
</dbReference>
<dbReference type="NCBIfam" id="TIGR01727">
    <property type="entry name" value="oligo_HPY"/>
    <property type="match status" value="2"/>
</dbReference>
<dbReference type="AlphaFoldDB" id="A0A9Y2MR31"/>
<organism evidence="9 10">
    <name type="scientific">Amycolatopsis carbonis</name>
    <dbReference type="NCBI Taxonomy" id="715471"/>
    <lineage>
        <taxon>Bacteria</taxon>
        <taxon>Bacillati</taxon>
        <taxon>Actinomycetota</taxon>
        <taxon>Actinomycetes</taxon>
        <taxon>Pseudonocardiales</taxon>
        <taxon>Pseudonocardiaceae</taxon>
        <taxon>Amycolatopsis</taxon>
    </lineage>
</organism>
<evidence type="ECO:0000256" key="6">
    <source>
        <dbReference type="ARBA" id="ARBA00022840"/>
    </source>
</evidence>
<evidence type="ECO:0000256" key="7">
    <source>
        <dbReference type="ARBA" id="ARBA00023136"/>
    </source>
</evidence>
<keyword evidence="4" id="KW-1003">Cell membrane</keyword>
<feature type="domain" description="ABC transporter" evidence="8">
    <location>
        <begin position="351"/>
        <end position="595"/>
    </location>
</feature>
<dbReference type="GO" id="GO:0015833">
    <property type="term" value="P:peptide transport"/>
    <property type="evidence" value="ECO:0007669"/>
    <property type="project" value="InterPro"/>
</dbReference>
<dbReference type="SUPFAM" id="SSF52540">
    <property type="entry name" value="P-loop containing nucleoside triphosphate hydrolases"/>
    <property type="match status" value="2"/>
</dbReference>
<dbReference type="InterPro" id="IPR003593">
    <property type="entry name" value="AAA+_ATPase"/>
</dbReference>
<accession>A0A9Y2MR31</accession>
<dbReference type="RefSeq" id="WP_285968729.1">
    <property type="nucleotide sequence ID" value="NZ_CP127294.1"/>
</dbReference>
<dbReference type="GO" id="GO:0016887">
    <property type="term" value="F:ATP hydrolysis activity"/>
    <property type="evidence" value="ECO:0007669"/>
    <property type="project" value="InterPro"/>
</dbReference>
<dbReference type="GO" id="GO:0005886">
    <property type="term" value="C:plasma membrane"/>
    <property type="evidence" value="ECO:0007669"/>
    <property type="project" value="UniProtKB-SubCell"/>
</dbReference>
<dbReference type="Pfam" id="PF00005">
    <property type="entry name" value="ABC_tran"/>
    <property type="match status" value="2"/>
</dbReference>
<dbReference type="InterPro" id="IPR013563">
    <property type="entry name" value="Oligopep_ABC_C"/>
</dbReference>
<gene>
    <name evidence="9" type="ORF">QRX50_42470</name>
</gene>
<evidence type="ECO:0000256" key="4">
    <source>
        <dbReference type="ARBA" id="ARBA00022475"/>
    </source>
</evidence>
<dbReference type="InterPro" id="IPR003439">
    <property type="entry name" value="ABC_transporter-like_ATP-bd"/>
</dbReference>
<keyword evidence="6 9" id="KW-0067">ATP-binding</keyword>
<evidence type="ECO:0000256" key="5">
    <source>
        <dbReference type="ARBA" id="ARBA00022741"/>
    </source>
</evidence>
<evidence type="ECO:0000313" key="9">
    <source>
        <dbReference type="EMBL" id="WIX77995.1"/>
    </source>
</evidence>
<protein>
    <submittedName>
        <fullName evidence="9">ABC transporter ATP-binding protein</fullName>
    </submittedName>
</protein>
<dbReference type="CDD" id="cd03257">
    <property type="entry name" value="ABC_NikE_OppD_transporters"/>
    <property type="match status" value="2"/>
</dbReference>
<dbReference type="GO" id="GO:0005524">
    <property type="term" value="F:ATP binding"/>
    <property type="evidence" value="ECO:0007669"/>
    <property type="project" value="UniProtKB-KW"/>
</dbReference>
<dbReference type="InterPro" id="IPR017871">
    <property type="entry name" value="ABC_transporter-like_CS"/>
</dbReference>